<feature type="domain" description="SH3" evidence="2">
    <location>
        <begin position="1"/>
        <end position="62"/>
    </location>
</feature>
<dbReference type="InterPro" id="IPR001452">
    <property type="entry name" value="SH3_domain"/>
</dbReference>
<dbReference type="PROSITE" id="PS50002">
    <property type="entry name" value="SH3"/>
    <property type="match status" value="1"/>
</dbReference>
<gene>
    <name evidence="3" type="ORF">PG915_09125</name>
</gene>
<sequence length="115" mass="13298">MQYKVVKDYTDTPEKPIIITKGEQLKVIEESDAHGDWPNWIFCRGEDKKGWVPKQILIIESDIATVQKDYQAIEHRLSVGELLVAEFELNGWIWCAKSSDKDAMGWSPLNHLERV</sequence>
<dbReference type="EMBL" id="CP115920">
    <property type="protein sequence ID" value="XCD14769.1"/>
    <property type="molecule type" value="Genomic_DNA"/>
</dbReference>
<dbReference type="Gene3D" id="2.30.30.40">
    <property type="entry name" value="SH3 Domains"/>
    <property type="match status" value="1"/>
</dbReference>
<evidence type="ECO:0000259" key="2">
    <source>
        <dbReference type="PROSITE" id="PS50002"/>
    </source>
</evidence>
<dbReference type="Pfam" id="PF07653">
    <property type="entry name" value="SH3_2"/>
    <property type="match status" value="1"/>
</dbReference>
<dbReference type="SUPFAM" id="SSF50044">
    <property type="entry name" value="SH3-domain"/>
    <property type="match status" value="1"/>
</dbReference>
<keyword evidence="1" id="KW-0728">SH3 domain</keyword>
<dbReference type="InterPro" id="IPR036028">
    <property type="entry name" value="SH3-like_dom_sf"/>
</dbReference>
<proteinExistence type="predicted"/>
<evidence type="ECO:0000313" key="3">
    <source>
        <dbReference type="EMBL" id="XCD14769.1"/>
    </source>
</evidence>
<dbReference type="RefSeq" id="WP_353496243.1">
    <property type="nucleotide sequence ID" value="NZ_CP115920.1"/>
</dbReference>
<dbReference type="AlphaFoldDB" id="A0AAU8BF26"/>
<reference evidence="3" key="1">
    <citation type="submission" date="2023-01" db="EMBL/GenBank/DDBJ databases">
        <title>Vibrio sp. CB1-14 genome sequencing.</title>
        <authorList>
            <person name="Otstavnykh N."/>
            <person name="Isaeva M."/>
            <person name="Meleshko D."/>
        </authorList>
    </citation>
    <scope>NUCLEOTIDE SEQUENCE</scope>
    <source>
        <strain evidence="3">CB1-14</strain>
    </source>
</reference>
<organism evidence="3">
    <name type="scientific">Vibrio chaetopteri</name>
    <dbReference type="NCBI Taxonomy" id="3016528"/>
    <lineage>
        <taxon>Bacteria</taxon>
        <taxon>Pseudomonadati</taxon>
        <taxon>Pseudomonadota</taxon>
        <taxon>Gammaproteobacteria</taxon>
        <taxon>Vibrionales</taxon>
        <taxon>Vibrionaceae</taxon>
        <taxon>Vibrio</taxon>
    </lineage>
</organism>
<accession>A0AAU8BF26</accession>
<dbReference type="PIRSF" id="PIRSF034961">
    <property type="entry name" value="UCP034961_SH3_2"/>
    <property type="match status" value="1"/>
</dbReference>
<dbReference type="KEGG" id="vck:PG915_09125"/>
<protein>
    <submittedName>
        <fullName evidence="3">SH3 domain-containing protein</fullName>
    </submittedName>
</protein>
<evidence type="ECO:0000256" key="1">
    <source>
        <dbReference type="ARBA" id="ARBA00022443"/>
    </source>
</evidence>
<name>A0AAU8BF26_9VIBR</name>
<dbReference type="InterPro" id="IPR014593">
    <property type="entry name" value="UCP034961_SH3_2"/>
</dbReference>